<organism evidence="2">
    <name type="scientific">Cladocopium goreaui</name>
    <dbReference type="NCBI Taxonomy" id="2562237"/>
    <lineage>
        <taxon>Eukaryota</taxon>
        <taxon>Sar</taxon>
        <taxon>Alveolata</taxon>
        <taxon>Dinophyceae</taxon>
        <taxon>Suessiales</taxon>
        <taxon>Symbiodiniaceae</taxon>
        <taxon>Cladocopium</taxon>
    </lineage>
</organism>
<dbReference type="Proteomes" id="UP001152797">
    <property type="component" value="Unassembled WGS sequence"/>
</dbReference>
<dbReference type="AlphaFoldDB" id="A0A9P1D8L7"/>
<gene>
    <name evidence="2" type="ORF">C1SCF055_LOCUS30890</name>
</gene>
<evidence type="ECO:0000256" key="1">
    <source>
        <dbReference type="SAM" id="MobiDB-lite"/>
    </source>
</evidence>
<feature type="region of interest" description="Disordered" evidence="1">
    <location>
        <begin position="58"/>
        <end position="128"/>
    </location>
</feature>
<name>A0A9P1D8L7_9DINO</name>
<protein>
    <submittedName>
        <fullName evidence="2">Uncharacterized protein</fullName>
    </submittedName>
</protein>
<feature type="compositionally biased region" description="Basic residues" evidence="1">
    <location>
        <begin position="12"/>
        <end position="23"/>
    </location>
</feature>
<dbReference type="EMBL" id="CAMXCT020003569">
    <property type="protein sequence ID" value="CAL1158512.1"/>
    <property type="molecule type" value="Genomic_DNA"/>
</dbReference>
<comment type="caution">
    <text evidence="2">The sequence shown here is derived from an EMBL/GenBank/DDBJ whole genome shotgun (WGS) entry which is preliminary data.</text>
</comment>
<evidence type="ECO:0000313" key="4">
    <source>
        <dbReference type="Proteomes" id="UP001152797"/>
    </source>
</evidence>
<feature type="compositionally biased region" description="Basic and acidic residues" evidence="1">
    <location>
        <begin position="118"/>
        <end position="128"/>
    </location>
</feature>
<evidence type="ECO:0000313" key="3">
    <source>
        <dbReference type="EMBL" id="CAL4792449.1"/>
    </source>
</evidence>
<dbReference type="EMBL" id="CAMXCT010003569">
    <property type="protein sequence ID" value="CAI4005137.1"/>
    <property type="molecule type" value="Genomic_DNA"/>
</dbReference>
<proteinExistence type="predicted"/>
<reference evidence="2" key="1">
    <citation type="submission" date="2022-10" db="EMBL/GenBank/DDBJ databases">
        <authorList>
            <person name="Chen Y."/>
            <person name="Dougan E. K."/>
            <person name="Chan C."/>
            <person name="Rhodes N."/>
            <person name="Thang M."/>
        </authorList>
    </citation>
    <scope>NUCLEOTIDE SEQUENCE</scope>
</reference>
<dbReference type="EMBL" id="CAMXCT030003569">
    <property type="protein sequence ID" value="CAL4792449.1"/>
    <property type="molecule type" value="Genomic_DNA"/>
</dbReference>
<keyword evidence="4" id="KW-1185">Reference proteome</keyword>
<feature type="region of interest" description="Disordered" evidence="1">
    <location>
        <begin position="1"/>
        <end position="24"/>
    </location>
</feature>
<reference evidence="3 4" key="2">
    <citation type="submission" date="2024-05" db="EMBL/GenBank/DDBJ databases">
        <authorList>
            <person name="Chen Y."/>
            <person name="Shah S."/>
            <person name="Dougan E. K."/>
            <person name="Thang M."/>
            <person name="Chan C."/>
        </authorList>
    </citation>
    <scope>NUCLEOTIDE SEQUENCE [LARGE SCALE GENOMIC DNA]</scope>
</reference>
<evidence type="ECO:0000313" key="2">
    <source>
        <dbReference type="EMBL" id="CAI4005137.1"/>
    </source>
</evidence>
<sequence length="128" mass="13949">MCFTRVPQEEKKKKKKKKKRGKLRLPGNRYMRVTGFVVSDLWSKTAAAQWAETWRSWQGAAGTSQAPSGNMGMPAWPPAGHMGWGQWAPGMPGWPPGHEDRPGTSMGSEAGHAGWAVAERDDVGSSVS</sequence>
<accession>A0A9P1D8L7</accession>